<feature type="region of interest" description="Disordered" evidence="1">
    <location>
        <begin position="81"/>
        <end position="100"/>
    </location>
</feature>
<feature type="region of interest" description="Disordered" evidence="1">
    <location>
        <begin position="1"/>
        <end position="70"/>
    </location>
</feature>
<feature type="compositionally biased region" description="Basic and acidic residues" evidence="1">
    <location>
        <begin position="60"/>
        <end position="70"/>
    </location>
</feature>
<accession>A0A0L6V223</accession>
<gene>
    <name evidence="2" type="ORF">VP01_2847g2</name>
</gene>
<dbReference type="EMBL" id="LAVV01007776">
    <property type="protein sequence ID" value="KNZ54811.1"/>
    <property type="molecule type" value="Genomic_DNA"/>
</dbReference>
<proteinExistence type="predicted"/>
<dbReference type="VEuPathDB" id="FungiDB:VP01_2847g2"/>
<evidence type="ECO:0000313" key="3">
    <source>
        <dbReference type="Proteomes" id="UP000037035"/>
    </source>
</evidence>
<evidence type="ECO:0000313" key="2">
    <source>
        <dbReference type="EMBL" id="KNZ54811.1"/>
    </source>
</evidence>
<keyword evidence="3" id="KW-1185">Reference proteome</keyword>
<name>A0A0L6V223_9BASI</name>
<dbReference type="OrthoDB" id="7691805at2759"/>
<feature type="compositionally biased region" description="Polar residues" evidence="1">
    <location>
        <begin position="87"/>
        <end position="100"/>
    </location>
</feature>
<dbReference type="Proteomes" id="UP000037035">
    <property type="component" value="Unassembled WGS sequence"/>
</dbReference>
<feature type="compositionally biased region" description="Basic and acidic residues" evidence="1">
    <location>
        <begin position="1"/>
        <end position="14"/>
    </location>
</feature>
<dbReference type="AlphaFoldDB" id="A0A0L6V223"/>
<evidence type="ECO:0000256" key="1">
    <source>
        <dbReference type="SAM" id="MobiDB-lite"/>
    </source>
</evidence>
<reference evidence="2 3" key="1">
    <citation type="submission" date="2015-08" db="EMBL/GenBank/DDBJ databases">
        <title>Next Generation Sequencing and Analysis of the Genome of Puccinia sorghi L Schw, the Causal Agent of Maize Common Rust.</title>
        <authorList>
            <person name="Rochi L."/>
            <person name="Burguener G."/>
            <person name="Darino M."/>
            <person name="Turjanski A."/>
            <person name="Kreff E."/>
            <person name="Dieguez M.J."/>
            <person name="Sacco F."/>
        </authorList>
    </citation>
    <scope>NUCLEOTIDE SEQUENCE [LARGE SCALE GENOMIC DNA]</scope>
    <source>
        <strain evidence="2 3">RO10H11247</strain>
    </source>
</reference>
<feature type="compositionally biased region" description="Basic and acidic residues" evidence="1">
    <location>
        <begin position="24"/>
        <end position="33"/>
    </location>
</feature>
<comment type="caution">
    <text evidence="2">The sequence shown here is derived from an EMBL/GenBank/DDBJ whole genome shotgun (WGS) entry which is preliminary data.</text>
</comment>
<protein>
    <submittedName>
        <fullName evidence="2">Uncharacterized protein</fullName>
    </submittedName>
</protein>
<sequence length="290" mass="32090">MTAGEENKGRKSRDPSATLTKLQEIVHLEESQKTRNTGNSKTTEKPSEDQSDAAAALIVEKGKEEDATSHDADHFWKLHPELRPPLSSKSGASTSNQTPTTQLVEVEDGHESEVSIFLTEAASKPIVLDSGATHHLINNPNVFRPTAETNLKIATGGHSNFLNATAAGTATLINHRGDRLVLENALHKQNGGKRSEDFQLLVINSHSTCYHSSPDNPNWHAWLGHPNQQFQSLMVPMSEIPDYRGKTDWIFSLIACLRRWGEFVNEEFKNLCTSEGIIHHVVEDGSHTCY</sequence>
<organism evidence="2 3">
    <name type="scientific">Puccinia sorghi</name>
    <dbReference type="NCBI Taxonomy" id="27349"/>
    <lineage>
        <taxon>Eukaryota</taxon>
        <taxon>Fungi</taxon>
        <taxon>Dikarya</taxon>
        <taxon>Basidiomycota</taxon>
        <taxon>Pucciniomycotina</taxon>
        <taxon>Pucciniomycetes</taxon>
        <taxon>Pucciniales</taxon>
        <taxon>Pucciniaceae</taxon>
        <taxon>Puccinia</taxon>
    </lineage>
</organism>